<name>A0A2M7TYV7_9BACT</name>
<reference evidence="3" key="1">
    <citation type="submission" date="2017-09" db="EMBL/GenBank/DDBJ databases">
        <title>Depth-based differentiation of microbial function through sediment-hosted aquifers and enrichment of novel symbionts in the deep terrestrial subsurface.</title>
        <authorList>
            <person name="Probst A.J."/>
            <person name="Ladd B."/>
            <person name="Jarett J.K."/>
            <person name="Geller-Mcgrath D.E."/>
            <person name="Sieber C.M.K."/>
            <person name="Emerson J.B."/>
            <person name="Anantharaman K."/>
            <person name="Thomas B.C."/>
            <person name="Malmstrom R."/>
            <person name="Stieglmeier M."/>
            <person name="Klingl A."/>
            <person name="Woyke T."/>
            <person name="Ryan C.M."/>
            <person name="Banfield J.F."/>
        </authorList>
    </citation>
    <scope>NUCLEOTIDE SEQUENCE [LARGE SCALE GENOMIC DNA]</scope>
</reference>
<dbReference type="Pfam" id="PF13380">
    <property type="entry name" value="CoA_binding_2"/>
    <property type="match status" value="1"/>
</dbReference>
<dbReference type="SMART" id="SM00881">
    <property type="entry name" value="CoA_binding"/>
    <property type="match status" value="1"/>
</dbReference>
<evidence type="ECO:0000259" key="1">
    <source>
        <dbReference type="SMART" id="SM00881"/>
    </source>
</evidence>
<evidence type="ECO:0000313" key="2">
    <source>
        <dbReference type="EMBL" id="PIZ63014.1"/>
    </source>
</evidence>
<accession>A0A2M7TYV7</accession>
<organism evidence="2 3">
    <name type="scientific">Candidatus Roizmanbacteria bacterium CG_4_10_14_0_2_um_filter_39_13</name>
    <dbReference type="NCBI Taxonomy" id="1974825"/>
    <lineage>
        <taxon>Bacteria</taxon>
        <taxon>Candidatus Roizmaniibacteriota</taxon>
    </lineage>
</organism>
<sequence length="135" mass="15283">MDLQSFYKNIKIIAIVGLSDKIDRPSYEVASYLQSQGYRIIPVNPNISEVLGEKAYPNLLSIPKEVNIDVADIFRKSEDVLPHIKEAVERGDVKTIWMQEGISNSEAESYAKSHGLDVVMNFCLMKAHKKLQNDE</sequence>
<dbReference type="InterPro" id="IPR003781">
    <property type="entry name" value="CoA-bd"/>
</dbReference>
<feature type="domain" description="CoA-binding" evidence="1">
    <location>
        <begin position="7"/>
        <end position="102"/>
    </location>
</feature>
<dbReference type="Proteomes" id="UP000228503">
    <property type="component" value="Unassembled WGS sequence"/>
</dbReference>
<dbReference type="EMBL" id="PFOB01000036">
    <property type="protein sequence ID" value="PIZ63014.1"/>
    <property type="molecule type" value="Genomic_DNA"/>
</dbReference>
<dbReference type="Gene3D" id="3.40.50.720">
    <property type="entry name" value="NAD(P)-binding Rossmann-like Domain"/>
    <property type="match status" value="1"/>
</dbReference>
<protein>
    <submittedName>
        <fullName evidence="2">CoA-binding protein</fullName>
    </submittedName>
</protein>
<dbReference type="SUPFAM" id="SSF51735">
    <property type="entry name" value="NAD(P)-binding Rossmann-fold domains"/>
    <property type="match status" value="1"/>
</dbReference>
<dbReference type="PANTHER" id="PTHR33303">
    <property type="entry name" value="CYTOPLASMIC PROTEIN-RELATED"/>
    <property type="match status" value="1"/>
</dbReference>
<proteinExistence type="predicted"/>
<evidence type="ECO:0000313" key="3">
    <source>
        <dbReference type="Proteomes" id="UP000228503"/>
    </source>
</evidence>
<gene>
    <name evidence="2" type="ORF">COY16_02985</name>
</gene>
<dbReference type="PANTHER" id="PTHR33303:SF2">
    <property type="entry name" value="COA-BINDING DOMAIN-CONTAINING PROTEIN"/>
    <property type="match status" value="1"/>
</dbReference>
<comment type="caution">
    <text evidence="2">The sequence shown here is derived from an EMBL/GenBank/DDBJ whole genome shotgun (WGS) entry which is preliminary data.</text>
</comment>
<dbReference type="InterPro" id="IPR036291">
    <property type="entry name" value="NAD(P)-bd_dom_sf"/>
</dbReference>
<dbReference type="AlphaFoldDB" id="A0A2M7TYV7"/>